<reference evidence="1 2" key="1">
    <citation type="submission" date="2016-10" db="EMBL/GenBank/DDBJ databases">
        <authorList>
            <person name="de Groot N.N."/>
        </authorList>
    </citation>
    <scope>NUCLEOTIDE SEQUENCE [LARGE SCALE GENOMIC DNA]</scope>
    <source>
        <strain evidence="1 2">DSM 2698</strain>
    </source>
</reference>
<dbReference type="Gene3D" id="3.10.450.50">
    <property type="match status" value="1"/>
</dbReference>
<dbReference type="STRING" id="1120955.SAMN03080610_00348"/>
<organism evidence="1 2">
    <name type="scientific">Afifella marina DSM 2698</name>
    <dbReference type="NCBI Taxonomy" id="1120955"/>
    <lineage>
        <taxon>Bacteria</taxon>
        <taxon>Pseudomonadati</taxon>
        <taxon>Pseudomonadota</taxon>
        <taxon>Alphaproteobacteria</taxon>
        <taxon>Hyphomicrobiales</taxon>
        <taxon>Afifellaceae</taxon>
        <taxon>Afifella</taxon>
    </lineage>
</organism>
<dbReference type="EMBL" id="FMVW01000001">
    <property type="protein sequence ID" value="SCZ21929.1"/>
    <property type="molecule type" value="Genomic_DNA"/>
</dbReference>
<evidence type="ECO:0000313" key="1">
    <source>
        <dbReference type="EMBL" id="SCZ21929.1"/>
    </source>
</evidence>
<dbReference type="Proteomes" id="UP000199347">
    <property type="component" value="Unassembled WGS sequence"/>
</dbReference>
<dbReference type="SUPFAM" id="SSF54427">
    <property type="entry name" value="NTF2-like"/>
    <property type="match status" value="1"/>
</dbReference>
<protein>
    <submittedName>
        <fullName evidence="1">SnoaL-like polyketide cyclase</fullName>
    </submittedName>
</protein>
<dbReference type="GO" id="GO:0030638">
    <property type="term" value="P:polyketide metabolic process"/>
    <property type="evidence" value="ECO:0007669"/>
    <property type="project" value="InterPro"/>
</dbReference>
<gene>
    <name evidence="1" type="ORF">SAMN03080610_00348</name>
</gene>
<accession>A0A1G5MC05</accession>
<keyword evidence="2" id="KW-1185">Reference proteome</keyword>
<dbReference type="AlphaFoldDB" id="A0A1G5MC05"/>
<dbReference type="Pfam" id="PF07366">
    <property type="entry name" value="SnoaL"/>
    <property type="match status" value="1"/>
</dbReference>
<proteinExistence type="predicted"/>
<name>A0A1G5MC05_AFIMA</name>
<sequence length="65" mass="7281">MIASRLWFDCTPSGRLFDLPVNGKRVQFSENVFYEVENGRIRNVWSVIDKAAVVAQLGGSEHNVG</sequence>
<dbReference type="InterPro" id="IPR032710">
    <property type="entry name" value="NTF2-like_dom_sf"/>
</dbReference>
<dbReference type="InterPro" id="IPR009959">
    <property type="entry name" value="Cyclase_SnoaL-like"/>
</dbReference>
<evidence type="ECO:0000313" key="2">
    <source>
        <dbReference type="Proteomes" id="UP000199347"/>
    </source>
</evidence>